<dbReference type="SUPFAM" id="SSF56925">
    <property type="entry name" value="OMPA-like"/>
    <property type="match status" value="1"/>
</dbReference>
<proteinExistence type="inferred from homology"/>
<dbReference type="RefSeq" id="WP_109531539.1">
    <property type="nucleotide sequence ID" value="NZ_QEYD01000001.1"/>
</dbReference>
<dbReference type="InterPro" id="IPR051692">
    <property type="entry name" value="OMP-like"/>
</dbReference>
<reference evidence="7 8" key="1">
    <citation type="submission" date="2018-05" db="EMBL/GenBank/DDBJ databases">
        <title>Pararhodobacter marina sp. nov., isolated from deep-sea water of the Indian Ocean.</title>
        <authorList>
            <person name="Lai Q.Sr."/>
            <person name="Liu X."/>
            <person name="Shao Z."/>
        </authorList>
    </citation>
    <scope>NUCLEOTIDE SEQUENCE [LARGE SCALE GENOMIC DNA]</scope>
    <source>
        <strain evidence="7 8">CIC4N-9</strain>
    </source>
</reference>
<dbReference type="GO" id="GO:0016020">
    <property type="term" value="C:membrane"/>
    <property type="evidence" value="ECO:0007669"/>
    <property type="project" value="UniProtKB-SubCell"/>
</dbReference>
<dbReference type="AlphaFoldDB" id="A0A2U2CIM5"/>
<evidence type="ECO:0000313" key="8">
    <source>
        <dbReference type="Proteomes" id="UP000244940"/>
    </source>
</evidence>
<dbReference type="InterPro" id="IPR011250">
    <property type="entry name" value="OMP/PagP_B-barrel"/>
</dbReference>
<comment type="caution">
    <text evidence="7">The sequence shown here is derived from an EMBL/GenBank/DDBJ whole genome shotgun (WGS) entry which is preliminary data.</text>
</comment>
<feature type="domain" description="Outer membrane protein beta-barrel" evidence="6">
    <location>
        <begin position="36"/>
        <end position="207"/>
    </location>
</feature>
<keyword evidence="3" id="KW-0472">Membrane</keyword>
<gene>
    <name evidence="7" type="ORF">C4N9_01640</name>
</gene>
<evidence type="ECO:0000259" key="6">
    <source>
        <dbReference type="Pfam" id="PF13505"/>
    </source>
</evidence>
<dbReference type="EMBL" id="QEYD01000001">
    <property type="protein sequence ID" value="PWE31738.1"/>
    <property type="molecule type" value="Genomic_DNA"/>
</dbReference>
<evidence type="ECO:0000256" key="3">
    <source>
        <dbReference type="ARBA" id="ARBA00023136"/>
    </source>
</evidence>
<dbReference type="Gene3D" id="2.40.160.20">
    <property type="match status" value="1"/>
</dbReference>
<evidence type="ECO:0000256" key="1">
    <source>
        <dbReference type="ARBA" id="ARBA00004370"/>
    </source>
</evidence>
<accession>A0A2U2CIM5</accession>
<dbReference type="Proteomes" id="UP000244940">
    <property type="component" value="Unassembled WGS sequence"/>
</dbReference>
<comment type="subcellular location">
    <subcellularLocation>
        <location evidence="1">Membrane</location>
    </subcellularLocation>
</comment>
<keyword evidence="2 5" id="KW-0732">Signal</keyword>
<evidence type="ECO:0000256" key="2">
    <source>
        <dbReference type="ARBA" id="ARBA00022729"/>
    </source>
</evidence>
<organism evidence="7 8">
    <name type="scientific">Pararhodobacter marinus</name>
    <dbReference type="NCBI Taxonomy" id="2184063"/>
    <lineage>
        <taxon>Bacteria</taxon>
        <taxon>Pseudomonadati</taxon>
        <taxon>Pseudomonadota</taxon>
        <taxon>Alphaproteobacteria</taxon>
        <taxon>Rhodobacterales</taxon>
        <taxon>Paracoccaceae</taxon>
        <taxon>Pararhodobacter</taxon>
    </lineage>
</organism>
<keyword evidence="8" id="KW-1185">Reference proteome</keyword>
<comment type="similarity">
    <text evidence="4">Belongs to the Omp25/RopB family.</text>
</comment>
<evidence type="ECO:0000313" key="7">
    <source>
        <dbReference type="EMBL" id="PWE31738.1"/>
    </source>
</evidence>
<feature type="chain" id="PRO_5015705877" description="Outer membrane protein beta-barrel domain-containing protein" evidence="5">
    <location>
        <begin position="26"/>
        <end position="207"/>
    </location>
</feature>
<dbReference type="PANTHER" id="PTHR34001:SF3">
    <property type="entry name" value="BLL7405 PROTEIN"/>
    <property type="match status" value="1"/>
</dbReference>
<dbReference type="OrthoDB" id="268975at2"/>
<dbReference type="GeneID" id="94363580"/>
<protein>
    <recommendedName>
        <fullName evidence="6">Outer membrane protein beta-barrel domain-containing protein</fullName>
    </recommendedName>
</protein>
<evidence type="ECO:0000256" key="5">
    <source>
        <dbReference type="SAM" id="SignalP"/>
    </source>
</evidence>
<evidence type="ECO:0000256" key="4">
    <source>
        <dbReference type="ARBA" id="ARBA00038306"/>
    </source>
</evidence>
<feature type="signal peptide" evidence="5">
    <location>
        <begin position="1"/>
        <end position="25"/>
    </location>
</feature>
<name>A0A2U2CIM5_9RHOB</name>
<dbReference type="InterPro" id="IPR027385">
    <property type="entry name" value="Beta-barrel_OMP"/>
</dbReference>
<sequence length="207" mass="22071">MSRTFLLSLTVSASALTLCAGSALASGPVTVSEPVSLAAPISAERDWAGFYAGLSYSAVAGSALNSRMIADFDDTTGFGGFVGYNWQRGGFVFGGELSYVHFGTTYWLPYVHQGDSVELRARAGYDFGRIMAYGFVGAARSELTMAYGMGGTPDAETGYVWGLGAEMMMTERMSVGLELARREVYLDQTSGLGAQIDTATLRVGFRF</sequence>
<dbReference type="Pfam" id="PF13505">
    <property type="entry name" value="OMP_b-brl"/>
    <property type="match status" value="1"/>
</dbReference>
<dbReference type="PANTHER" id="PTHR34001">
    <property type="entry name" value="BLL7405 PROTEIN"/>
    <property type="match status" value="1"/>
</dbReference>